<feature type="domain" description="EGF-like" evidence="10">
    <location>
        <begin position="501"/>
        <end position="537"/>
    </location>
</feature>
<keyword evidence="5" id="KW-0732">Signal</keyword>
<accession>A0AAN9TDX2</accession>
<dbReference type="Proteomes" id="UP001367676">
    <property type="component" value="Unassembled WGS sequence"/>
</dbReference>
<dbReference type="InterPro" id="IPR000152">
    <property type="entry name" value="EGF-type_Asp/Asn_hydroxyl_site"/>
</dbReference>
<keyword evidence="7" id="KW-1015">Disulfide bond</keyword>
<evidence type="ECO:0000256" key="7">
    <source>
        <dbReference type="ARBA" id="ARBA00023157"/>
    </source>
</evidence>
<keyword evidence="6" id="KW-0677">Repeat</keyword>
<dbReference type="CDD" id="cd00054">
    <property type="entry name" value="EGF_CA"/>
    <property type="match status" value="3"/>
</dbReference>
<dbReference type="InterPro" id="IPR009030">
    <property type="entry name" value="Growth_fac_rcpt_cys_sf"/>
</dbReference>
<evidence type="ECO:0000256" key="5">
    <source>
        <dbReference type="ARBA" id="ARBA00022729"/>
    </source>
</evidence>
<dbReference type="GO" id="GO:0005509">
    <property type="term" value="F:calcium ion binding"/>
    <property type="evidence" value="ECO:0007669"/>
    <property type="project" value="InterPro"/>
</dbReference>
<dbReference type="AlphaFoldDB" id="A0AAN9TDX2"/>
<dbReference type="InterPro" id="IPR049883">
    <property type="entry name" value="NOTCH1_EGF-like"/>
</dbReference>
<dbReference type="Pfam" id="PF12662">
    <property type="entry name" value="cEGF"/>
    <property type="match status" value="2"/>
</dbReference>
<evidence type="ECO:0000256" key="4">
    <source>
        <dbReference type="ARBA" id="ARBA00022536"/>
    </source>
</evidence>
<dbReference type="InterPro" id="IPR011993">
    <property type="entry name" value="PH-like_dom_sf"/>
</dbReference>
<dbReference type="PROSITE" id="PS00010">
    <property type="entry name" value="ASX_HYDROXYL"/>
    <property type="match status" value="2"/>
</dbReference>
<reference evidence="11 12" key="1">
    <citation type="submission" date="2024-03" db="EMBL/GenBank/DDBJ databases">
        <title>Adaptation during the transition from Ophiocordyceps entomopathogen to insect associate is accompanied by gene loss and intensified selection.</title>
        <authorList>
            <person name="Ward C.M."/>
            <person name="Onetto C.A."/>
            <person name="Borneman A.R."/>
        </authorList>
    </citation>
    <scope>NUCLEOTIDE SEQUENCE [LARGE SCALE GENOMIC DNA]</scope>
    <source>
        <strain evidence="11">AWRI1</strain>
        <tissue evidence="11">Single Adult Female</tissue>
    </source>
</reference>
<keyword evidence="12" id="KW-1185">Reference proteome</keyword>
<proteinExistence type="inferred from homology"/>
<dbReference type="SMART" id="SM00181">
    <property type="entry name" value="EGF"/>
    <property type="match status" value="6"/>
</dbReference>
<evidence type="ECO:0000256" key="2">
    <source>
        <dbReference type="ARBA" id="ARBA00006127"/>
    </source>
</evidence>
<dbReference type="InterPro" id="IPR001881">
    <property type="entry name" value="EGF-like_Ca-bd_dom"/>
</dbReference>
<feature type="domain" description="PH" evidence="9">
    <location>
        <begin position="1"/>
        <end position="63"/>
    </location>
</feature>
<dbReference type="SUPFAM" id="SSF50729">
    <property type="entry name" value="PH domain-like"/>
    <property type="match status" value="1"/>
</dbReference>
<dbReference type="PROSITE" id="PS50003">
    <property type="entry name" value="PH_DOMAIN"/>
    <property type="match status" value="1"/>
</dbReference>
<comment type="subcellular location">
    <subcellularLocation>
        <location evidence="1">Secreted</location>
        <location evidence="1">Extracellular space</location>
        <location evidence="1">Extracellular matrix</location>
    </subcellularLocation>
</comment>
<keyword evidence="4 8" id="KW-0245">EGF-like domain</keyword>
<evidence type="ECO:0000313" key="11">
    <source>
        <dbReference type="EMBL" id="KAK7582602.1"/>
    </source>
</evidence>
<dbReference type="PROSITE" id="PS50026">
    <property type="entry name" value="EGF_3"/>
    <property type="match status" value="2"/>
</dbReference>
<comment type="caution">
    <text evidence="11">The sequence shown here is derived from an EMBL/GenBank/DDBJ whole genome shotgun (WGS) entry which is preliminary data.</text>
</comment>
<dbReference type="InterPro" id="IPR000742">
    <property type="entry name" value="EGF"/>
</dbReference>
<evidence type="ECO:0000256" key="8">
    <source>
        <dbReference type="PROSITE-ProRule" id="PRU00076"/>
    </source>
</evidence>
<protein>
    <submittedName>
        <fullName evidence="11">Uncharacterized protein</fullName>
    </submittedName>
</protein>
<dbReference type="SUPFAM" id="SSF57184">
    <property type="entry name" value="Growth factor receptor domain"/>
    <property type="match status" value="3"/>
</dbReference>
<evidence type="ECO:0000259" key="10">
    <source>
        <dbReference type="PROSITE" id="PS50026"/>
    </source>
</evidence>
<dbReference type="PROSITE" id="PS01186">
    <property type="entry name" value="EGF_2"/>
    <property type="match status" value="3"/>
</dbReference>
<dbReference type="Gene3D" id="2.30.29.30">
    <property type="entry name" value="Pleckstrin-homology domain (PH domain)/Phosphotyrosine-binding domain (PTB)"/>
    <property type="match status" value="1"/>
</dbReference>
<evidence type="ECO:0000256" key="1">
    <source>
        <dbReference type="ARBA" id="ARBA00004498"/>
    </source>
</evidence>
<dbReference type="PANTHER" id="PTHR24050:SF28">
    <property type="entry name" value="UROMODULIN-LIKE"/>
    <property type="match status" value="1"/>
</dbReference>
<dbReference type="PANTHER" id="PTHR24050">
    <property type="entry name" value="PA14 DOMAIN-CONTAINING PROTEIN"/>
    <property type="match status" value="1"/>
</dbReference>
<dbReference type="SMART" id="SM00179">
    <property type="entry name" value="EGF_CA"/>
    <property type="match status" value="7"/>
</dbReference>
<keyword evidence="3" id="KW-0964">Secreted</keyword>
<gene>
    <name evidence="11" type="ORF">V9T40_014047</name>
</gene>
<dbReference type="Gene3D" id="2.10.25.10">
    <property type="entry name" value="Laminin"/>
    <property type="match status" value="9"/>
</dbReference>
<dbReference type="Pfam" id="PF00169">
    <property type="entry name" value="PH"/>
    <property type="match status" value="1"/>
</dbReference>
<dbReference type="InterPro" id="IPR001849">
    <property type="entry name" value="PH_domain"/>
</dbReference>
<keyword evidence="3" id="KW-0272">Extracellular matrix</keyword>
<dbReference type="FunFam" id="2.10.25.10:FF:000038">
    <property type="entry name" value="Fibrillin 2"/>
    <property type="match status" value="1"/>
</dbReference>
<dbReference type="InterPro" id="IPR018097">
    <property type="entry name" value="EGF_Ca-bd_CS"/>
</dbReference>
<dbReference type="InterPro" id="IPR052235">
    <property type="entry name" value="Nephronectin_domain"/>
</dbReference>
<evidence type="ECO:0000259" key="9">
    <source>
        <dbReference type="PROSITE" id="PS50003"/>
    </source>
</evidence>
<comment type="caution">
    <text evidence="8">Lacks conserved residue(s) required for the propagation of feature annotation.</text>
</comment>
<dbReference type="Pfam" id="PF07645">
    <property type="entry name" value="EGF_CA"/>
    <property type="match status" value="5"/>
</dbReference>
<organism evidence="11 12">
    <name type="scientific">Parthenolecanium corni</name>
    <dbReference type="NCBI Taxonomy" id="536013"/>
    <lineage>
        <taxon>Eukaryota</taxon>
        <taxon>Metazoa</taxon>
        <taxon>Ecdysozoa</taxon>
        <taxon>Arthropoda</taxon>
        <taxon>Hexapoda</taxon>
        <taxon>Insecta</taxon>
        <taxon>Pterygota</taxon>
        <taxon>Neoptera</taxon>
        <taxon>Paraneoptera</taxon>
        <taxon>Hemiptera</taxon>
        <taxon>Sternorrhyncha</taxon>
        <taxon>Coccoidea</taxon>
        <taxon>Coccidae</taxon>
        <taxon>Parthenolecanium</taxon>
    </lineage>
</organism>
<dbReference type="FunFam" id="2.10.25.10:FF:000139">
    <property type="entry name" value="Fibulin-1"/>
    <property type="match status" value="2"/>
</dbReference>
<evidence type="ECO:0000256" key="6">
    <source>
        <dbReference type="ARBA" id="ARBA00022737"/>
    </source>
</evidence>
<sequence length="700" mass="76703">MSENSSSGNPRGSIHLQGALICPSDEDSHTFSVNSSSGEMFKLRATDARARQEWVNKLRSVAEYHSSNVTKYVGPKETVGMFLHSGVFVHGSHIHSPATSESFAAAKEHLAEAEQKCLKIGKNIDSLPAQGDLDSTFHRCCSLGQNKTLNPLKCESKIRTPVIGVAIEEQSLCLSTVELCCVQALRNTSCKNGKQAAKSGRSCTTDFRTEEDLSFRYCCEACKVGIIAGSMSMCNLKTFKFDPPWDQIYKSCCEEPIRGPDNPLPATSPETSNVCDIFPGELCHHICIPVNSSYRCQCRSGFSLLADGKSCREEVGNRCDRNNPCDQQCFDNGTSVECSCYSGFILLPDHVSCEDIDECKDGTHKCNLQTHSCINYAGGHRCEPKNVKTQVPFGFKIDPKTNETVDINECSSKPCKLNEVCFNTIGSFKCECLKGFSWNAVTSSCIDIDECATGLHNCNSLSKCVNFVGSYQCVPTEPKSSTEQQNPPGFTFDSKTNRFVDINECDSKPCGSYEVCNNTVGSYSCTCAHGFTRDRITDACVDINECQTKRDDCNPDFQRCDNTIGSYQCVRVASCGTGYTFNSQSLVCEDDDECTLETHNCHTLGPDYECKNSAGSFRCVPKKKCTNPQICGHFSTQQCPAGYLLIDGKCADVNECTSGSACPQGYNCQNTPGSFRCFTNRIVCSNGLRLDKTSNRCVGE</sequence>
<dbReference type="PROSITE" id="PS01187">
    <property type="entry name" value="EGF_CA"/>
    <property type="match status" value="3"/>
</dbReference>
<dbReference type="InterPro" id="IPR026823">
    <property type="entry name" value="cEGF"/>
</dbReference>
<evidence type="ECO:0000313" key="12">
    <source>
        <dbReference type="Proteomes" id="UP001367676"/>
    </source>
</evidence>
<comment type="similarity">
    <text evidence="2">Belongs to the fibulin family.</text>
</comment>
<evidence type="ECO:0000256" key="3">
    <source>
        <dbReference type="ARBA" id="ARBA00022530"/>
    </source>
</evidence>
<dbReference type="EMBL" id="JBBCAQ010000033">
    <property type="protein sequence ID" value="KAK7582602.1"/>
    <property type="molecule type" value="Genomic_DNA"/>
</dbReference>
<feature type="domain" description="EGF-like" evidence="10">
    <location>
        <begin position="406"/>
        <end position="446"/>
    </location>
</feature>
<name>A0AAN9TDX2_9HEMI</name>